<accession>A0A318P843</accession>
<proteinExistence type="predicted"/>
<gene>
    <name evidence="2" type="ORF">C7C45_04905</name>
</gene>
<organism evidence="2 3">
    <name type="scientific">Micromonospora arborensis</name>
    <dbReference type="NCBI Taxonomy" id="2116518"/>
    <lineage>
        <taxon>Bacteria</taxon>
        <taxon>Bacillati</taxon>
        <taxon>Actinomycetota</taxon>
        <taxon>Actinomycetes</taxon>
        <taxon>Micromonosporales</taxon>
        <taxon>Micromonosporaceae</taxon>
        <taxon>Micromonospora</taxon>
    </lineage>
</organism>
<dbReference type="AlphaFoldDB" id="A0A318P843"/>
<evidence type="ECO:0000256" key="1">
    <source>
        <dbReference type="SAM" id="MobiDB-lite"/>
    </source>
</evidence>
<protein>
    <submittedName>
        <fullName evidence="2">Uncharacterized protein</fullName>
    </submittedName>
</protein>
<comment type="caution">
    <text evidence="2">The sequence shown here is derived from an EMBL/GenBank/DDBJ whole genome shotgun (WGS) entry which is preliminary data.</text>
</comment>
<evidence type="ECO:0000313" key="3">
    <source>
        <dbReference type="Proteomes" id="UP000248333"/>
    </source>
</evidence>
<keyword evidence="3" id="KW-1185">Reference proteome</keyword>
<evidence type="ECO:0000313" key="2">
    <source>
        <dbReference type="EMBL" id="PYC75210.1"/>
    </source>
</evidence>
<dbReference type="EMBL" id="PYBV01000005">
    <property type="protein sequence ID" value="PYC75210.1"/>
    <property type="molecule type" value="Genomic_DNA"/>
</dbReference>
<feature type="region of interest" description="Disordered" evidence="1">
    <location>
        <begin position="45"/>
        <end position="88"/>
    </location>
</feature>
<dbReference type="Proteomes" id="UP000248333">
    <property type="component" value="Unassembled WGS sequence"/>
</dbReference>
<feature type="compositionally biased region" description="Low complexity" evidence="1">
    <location>
        <begin position="50"/>
        <end position="64"/>
    </location>
</feature>
<sequence>MTTQDTAAQARLRRVAMLAAQAGKSPAQITRAVITQVKRDAAARRRAMLAGGQEEPAQESAESATTDQTPTNPAKARRRAMLGLKETN</sequence>
<name>A0A318P843_9ACTN</name>
<dbReference type="RefSeq" id="WP_110562415.1">
    <property type="nucleotide sequence ID" value="NZ_PYBV01000005.1"/>
</dbReference>
<reference evidence="2 3" key="1">
    <citation type="submission" date="2018-03" db="EMBL/GenBank/DDBJ databases">
        <title>Bioinformatic expansion and discovery of thiopeptide antibiotics.</title>
        <authorList>
            <person name="Schwalen C.J."/>
            <person name="Hudson G.A."/>
            <person name="Mitchell D.A."/>
        </authorList>
    </citation>
    <scope>NUCLEOTIDE SEQUENCE [LARGE SCALE GENOMIC DNA]</scope>
    <source>
        <strain evidence="2 3">NRRL 8041</strain>
    </source>
</reference>